<evidence type="ECO:0000313" key="2">
    <source>
        <dbReference type="EMBL" id="KAK2973251.1"/>
    </source>
</evidence>
<dbReference type="Proteomes" id="UP001187471">
    <property type="component" value="Unassembled WGS sequence"/>
</dbReference>
<keyword evidence="1" id="KW-0812">Transmembrane</keyword>
<feature type="transmembrane region" description="Helical" evidence="1">
    <location>
        <begin position="7"/>
        <end position="24"/>
    </location>
</feature>
<sequence>MENAYKVSFLALVIVLADMVGLVIPPSSFTDEMALLAFKSPIEFDPNITLVCTSLTASSI</sequence>
<evidence type="ECO:0000313" key="3">
    <source>
        <dbReference type="Proteomes" id="UP001187471"/>
    </source>
</evidence>
<keyword evidence="3" id="KW-1185">Reference proteome</keyword>
<accession>A0AA88R093</accession>
<keyword evidence="1" id="KW-1133">Transmembrane helix</keyword>
<name>A0AA88R093_9ASTE</name>
<proteinExistence type="predicted"/>
<dbReference type="EMBL" id="JAVXUO010002436">
    <property type="protein sequence ID" value="KAK2973251.1"/>
    <property type="molecule type" value="Genomic_DNA"/>
</dbReference>
<evidence type="ECO:0000256" key="1">
    <source>
        <dbReference type="SAM" id="Phobius"/>
    </source>
</evidence>
<keyword evidence="1" id="KW-0472">Membrane</keyword>
<protein>
    <submittedName>
        <fullName evidence="2">Uncharacterized protein</fullName>
    </submittedName>
</protein>
<comment type="caution">
    <text evidence="2">The sequence shown here is derived from an EMBL/GenBank/DDBJ whole genome shotgun (WGS) entry which is preliminary data.</text>
</comment>
<gene>
    <name evidence="2" type="ORF">RJ640_016798</name>
</gene>
<organism evidence="2 3">
    <name type="scientific">Escallonia rubra</name>
    <dbReference type="NCBI Taxonomy" id="112253"/>
    <lineage>
        <taxon>Eukaryota</taxon>
        <taxon>Viridiplantae</taxon>
        <taxon>Streptophyta</taxon>
        <taxon>Embryophyta</taxon>
        <taxon>Tracheophyta</taxon>
        <taxon>Spermatophyta</taxon>
        <taxon>Magnoliopsida</taxon>
        <taxon>eudicotyledons</taxon>
        <taxon>Gunneridae</taxon>
        <taxon>Pentapetalae</taxon>
        <taxon>asterids</taxon>
        <taxon>campanulids</taxon>
        <taxon>Escalloniales</taxon>
        <taxon>Escalloniaceae</taxon>
        <taxon>Escallonia</taxon>
    </lineage>
</organism>
<reference evidence="2" key="1">
    <citation type="submission" date="2022-12" db="EMBL/GenBank/DDBJ databases">
        <title>Draft genome assemblies for two species of Escallonia (Escalloniales).</title>
        <authorList>
            <person name="Chanderbali A."/>
            <person name="Dervinis C."/>
            <person name="Anghel I."/>
            <person name="Soltis D."/>
            <person name="Soltis P."/>
            <person name="Zapata F."/>
        </authorList>
    </citation>
    <scope>NUCLEOTIDE SEQUENCE</scope>
    <source>
        <strain evidence="2">UCBG92.1500</strain>
        <tissue evidence="2">Leaf</tissue>
    </source>
</reference>
<dbReference type="AlphaFoldDB" id="A0AA88R093"/>